<dbReference type="NCBIfam" id="NF004609">
    <property type="entry name" value="PRK05939.1"/>
    <property type="match status" value="1"/>
</dbReference>
<reference evidence="7 8" key="1">
    <citation type="submission" date="2018-04" db="EMBL/GenBank/DDBJ databases">
        <title>Genomic Encyclopedia of Type Strains, Phase IV (KMG-IV): sequencing the most valuable type-strain genomes for metagenomic binning, comparative biology and taxonomic classification.</title>
        <authorList>
            <person name="Goeker M."/>
        </authorList>
    </citation>
    <scope>NUCLEOTIDE SEQUENCE [LARGE SCALE GENOMIC DNA]</scope>
    <source>
        <strain evidence="7 8">DSM 10065</strain>
    </source>
</reference>
<evidence type="ECO:0000313" key="8">
    <source>
        <dbReference type="Proteomes" id="UP000246145"/>
    </source>
</evidence>
<dbReference type="GO" id="GO:0005737">
    <property type="term" value="C:cytoplasm"/>
    <property type="evidence" value="ECO:0007669"/>
    <property type="project" value="TreeGrafter"/>
</dbReference>
<dbReference type="GO" id="GO:0071269">
    <property type="term" value="P:L-homocysteine biosynthetic process"/>
    <property type="evidence" value="ECO:0007669"/>
    <property type="project" value="TreeGrafter"/>
</dbReference>
<organism evidence="7 8">
    <name type="scientific">Pusillimonas noertemannii</name>
    <dbReference type="NCBI Taxonomy" id="305977"/>
    <lineage>
        <taxon>Bacteria</taxon>
        <taxon>Pseudomonadati</taxon>
        <taxon>Pseudomonadota</taxon>
        <taxon>Betaproteobacteria</taxon>
        <taxon>Burkholderiales</taxon>
        <taxon>Alcaligenaceae</taxon>
        <taxon>Pusillimonas</taxon>
    </lineage>
</organism>
<dbReference type="GO" id="GO:0006535">
    <property type="term" value="P:cysteine biosynthetic process from serine"/>
    <property type="evidence" value="ECO:0007669"/>
    <property type="project" value="TreeGrafter"/>
</dbReference>
<comment type="cofactor">
    <cofactor evidence="1 6">
        <name>pyridoxal 5'-phosphate</name>
        <dbReference type="ChEBI" id="CHEBI:597326"/>
    </cofactor>
</comment>
<dbReference type="AlphaFoldDB" id="A0A2U1CJ13"/>
<keyword evidence="8" id="KW-1185">Reference proteome</keyword>
<dbReference type="STRING" id="1231391.GCA_000308195_01367"/>
<gene>
    <name evidence="7" type="ORF">C7440_3173</name>
</gene>
<evidence type="ECO:0000256" key="4">
    <source>
        <dbReference type="ARBA" id="ARBA00022898"/>
    </source>
</evidence>
<dbReference type="PANTHER" id="PTHR43797:SF2">
    <property type="entry name" value="HOMOCYSTEINE_CYSTEINE SYNTHASE"/>
    <property type="match status" value="1"/>
</dbReference>
<protein>
    <submittedName>
        <fullName evidence="7">O-acetylhomoserine (Thiol)-lyase</fullName>
    </submittedName>
</protein>
<dbReference type="InterPro" id="IPR015421">
    <property type="entry name" value="PyrdxlP-dep_Trfase_major"/>
</dbReference>
<dbReference type="SUPFAM" id="SSF53383">
    <property type="entry name" value="PLP-dependent transferases"/>
    <property type="match status" value="1"/>
</dbReference>
<evidence type="ECO:0000313" key="7">
    <source>
        <dbReference type="EMBL" id="PVY61007.1"/>
    </source>
</evidence>
<evidence type="ECO:0000256" key="5">
    <source>
        <dbReference type="PIRSR" id="PIRSR001434-2"/>
    </source>
</evidence>
<evidence type="ECO:0000256" key="6">
    <source>
        <dbReference type="RuleBase" id="RU362118"/>
    </source>
</evidence>
<dbReference type="InterPro" id="IPR015422">
    <property type="entry name" value="PyrdxlP-dep_Trfase_small"/>
</dbReference>
<feature type="modified residue" description="N6-(pyridoxal phosphate)lysine" evidence="5">
    <location>
        <position position="213"/>
    </location>
</feature>
<comment type="caution">
    <text evidence="7">The sequence shown here is derived from an EMBL/GenBank/DDBJ whole genome shotgun (WGS) entry which is preliminary data.</text>
</comment>
<dbReference type="PANTHER" id="PTHR43797">
    <property type="entry name" value="HOMOCYSTEINE/CYSTEINE SYNTHASE"/>
    <property type="match status" value="1"/>
</dbReference>
<dbReference type="InterPro" id="IPR006235">
    <property type="entry name" value="OAc-hSer/O-AcSer_sulfhydrylase"/>
</dbReference>
<dbReference type="GO" id="GO:0016829">
    <property type="term" value="F:lyase activity"/>
    <property type="evidence" value="ECO:0007669"/>
    <property type="project" value="UniProtKB-KW"/>
</dbReference>
<keyword evidence="4 5" id="KW-0663">Pyridoxal phosphate</keyword>
<evidence type="ECO:0000256" key="2">
    <source>
        <dbReference type="ARBA" id="ARBA00009077"/>
    </source>
</evidence>
<dbReference type="GO" id="GO:0019346">
    <property type="term" value="P:transsulfuration"/>
    <property type="evidence" value="ECO:0007669"/>
    <property type="project" value="InterPro"/>
</dbReference>
<dbReference type="FunFam" id="3.40.640.10:FF:000046">
    <property type="entry name" value="Cystathionine gamma-lyase"/>
    <property type="match status" value="1"/>
</dbReference>
<proteinExistence type="inferred from homology"/>
<dbReference type="GO" id="GO:0004124">
    <property type="term" value="F:cysteine synthase activity"/>
    <property type="evidence" value="ECO:0007669"/>
    <property type="project" value="TreeGrafter"/>
</dbReference>
<dbReference type="Pfam" id="PF01053">
    <property type="entry name" value="Cys_Met_Meta_PP"/>
    <property type="match status" value="1"/>
</dbReference>
<dbReference type="Gene3D" id="3.90.1150.10">
    <property type="entry name" value="Aspartate Aminotransferase, domain 1"/>
    <property type="match status" value="1"/>
</dbReference>
<dbReference type="Gene3D" id="3.40.640.10">
    <property type="entry name" value="Type I PLP-dependent aspartate aminotransferase-like (Major domain)"/>
    <property type="match status" value="1"/>
</dbReference>
<evidence type="ECO:0000256" key="3">
    <source>
        <dbReference type="ARBA" id="ARBA00022679"/>
    </source>
</evidence>
<keyword evidence="3" id="KW-0808">Transferase</keyword>
<dbReference type="Proteomes" id="UP000246145">
    <property type="component" value="Unassembled WGS sequence"/>
</dbReference>
<name>A0A2U1CJ13_9BURK</name>
<dbReference type="GO" id="GO:0003961">
    <property type="term" value="F:O-acetylhomoserine aminocarboxypropyltransferase activity"/>
    <property type="evidence" value="ECO:0007669"/>
    <property type="project" value="TreeGrafter"/>
</dbReference>
<sequence>MTKRQRNAMANNGFTTTLLHSDRRSTIEHGAIHKPLHPSSEYAYADSRELAAVFQGKAGFTYARQGTPTTGALEAKITQMEEGVSTVSFATGMAALNATFFTLLRQGDHLISSQYIFGNTNSLLSTLAELGVEVTLVDATDAANVEAALRPETRMVFVESIANPGTQVADLKAIGDWCGRQGLLYVVDNTLSTPWLCRGKDVGAGLVVNSLSKYIGGHGHALGGAVTDTGLYDWSAYPNIADVYRKGSPGGWGLTQIKKKGLRDMGATLSADSAHRISVGSETLALRMERSCSNALALARALEAHAKVARVSYPGLASHPQHERAGQLFGGRYGALLGVELIDGIDVFDFLNRLRVFVLATHLGDTRTLVLPVAHTIYYEMGPERRALMGIADSMLRISVGIEDEDDIIGDFCQALESM</sequence>
<dbReference type="InterPro" id="IPR000277">
    <property type="entry name" value="Cys/Met-Metab_PyrdxlP-dep_enz"/>
</dbReference>
<dbReference type="PIRSF" id="PIRSF001434">
    <property type="entry name" value="CGS"/>
    <property type="match status" value="1"/>
</dbReference>
<dbReference type="GO" id="GO:0030170">
    <property type="term" value="F:pyridoxal phosphate binding"/>
    <property type="evidence" value="ECO:0007669"/>
    <property type="project" value="InterPro"/>
</dbReference>
<dbReference type="EMBL" id="QEKO01000005">
    <property type="protein sequence ID" value="PVY61007.1"/>
    <property type="molecule type" value="Genomic_DNA"/>
</dbReference>
<comment type="similarity">
    <text evidence="2 6">Belongs to the trans-sulfuration enzymes family.</text>
</comment>
<accession>A0A2U1CJ13</accession>
<keyword evidence="7" id="KW-0456">Lyase</keyword>
<evidence type="ECO:0000256" key="1">
    <source>
        <dbReference type="ARBA" id="ARBA00001933"/>
    </source>
</evidence>
<dbReference type="InterPro" id="IPR015424">
    <property type="entry name" value="PyrdxlP-dep_Trfase"/>
</dbReference>